<dbReference type="SUPFAM" id="SSF103473">
    <property type="entry name" value="MFS general substrate transporter"/>
    <property type="match status" value="2"/>
</dbReference>
<dbReference type="RefSeq" id="WP_074661769.1">
    <property type="nucleotide sequence ID" value="NZ_FNAU01000005.1"/>
</dbReference>
<accession>A0A1G7BHZ4</accession>
<sequence>MENNGNTRFFRVPGSDREYDRNKLLLVLLVSLVISLIQVSSVNNLLPVITLDLHAERSDLQWVLSGYALLFGLALVPAGRLGDIFGRSMTWMIGVAIFTLGCVLCGSATTPTILNLARALQGLGAGVFSPQVTGLIQQFFSGHARAKAFSYMGLAISASVAVGPLISGSLVQFLGNAGWRWSFFFNVPLGLLGIVLGFFWLPFSKERRTIGPSASAANREYRAKQRARGRKPARKRGDRIDLDPIGMLLLTVSVLGIMLPFMTDYSWRWFMLLGAVVLMAVWVWWEGYYPKRGGIPMVNLRLFTIESFSYGVAIAGIQFLGTTSVFVVLALVFQQGLGFSALMAGLIGLPNALLSAYFAVWSGKRAVTHGRRLQTDALLIMFVSLLASIGVAWGVLTAGWNPWWIMVPIGFFGIGQGIMGSVNQTVTMSDVPRAHGGTAGGIQQTAQRITTAIGNAMITAILFTFVSDQDNASLHDWAIGYAGSIGTICVIVACSLILAFIFQRRPLQPAPADRGD</sequence>
<proteinExistence type="predicted"/>
<dbReference type="InterPro" id="IPR036259">
    <property type="entry name" value="MFS_trans_sf"/>
</dbReference>
<evidence type="ECO:0000313" key="8">
    <source>
        <dbReference type="EMBL" id="MDY5153721.1"/>
    </source>
</evidence>
<reference evidence="8" key="4">
    <citation type="submission" date="2023-10" db="EMBL/GenBank/DDBJ databases">
        <title>Whole Genome based description of the genera Actinobaculum and Actinotignum reveals a complex phylogenetic relationship within the species included in the genus Actinotignum.</title>
        <authorList>
            <person name="Jensen C.S."/>
            <person name="Dargis R."/>
            <person name="Kemp M."/>
            <person name="Christensen J.J."/>
        </authorList>
    </citation>
    <scope>NUCLEOTIDE SEQUENCE</scope>
    <source>
        <strain evidence="8">Actinobaculum_suis_CCUG19206T</strain>
    </source>
</reference>
<dbReference type="GO" id="GO:0022857">
    <property type="term" value="F:transmembrane transporter activity"/>
    <property type="evidence" value="ECO:0007669"/>
    <property type="project" value="InterPro"/>
</dbReference>
<evidence type="ECO:0000259" key="7">
    <source>
        <dbReference type="PROSITE" id="PS50850"/>
    </source>
</evidence>
<dbReference type="InterPro" id="IPR011701">
    <property type="entry name" value="MFS"/>
</dbReference>
<feature type="transmembrane region" description="Helical" evidence="6">
    <location>
        <begin position="339"/>
        <end position="361"/>
    </location>
</feature>
<dbReference type="Proteomes" id="UP000182744">
    <property type="component" value="Unassembled WGS sequence"/>
</dbReference>
<protein>
    <submittedName>
        <fullName evidence="10">EmrB/QacA family drug resistance transporter</fullName>
    </submittedName>
    <submittedName>
        <fullName evidence="8">MFS transporter</fullName>
    </submittedName>
    <submittedName>
        <fullName evidence="9">Major Facilitator Superfamily protein</fullName>
    </submittedName>
</protein>
<reference evidence="11" key="2">
    <citation type="submission" date="2016-10" db="EMBL/GenBank/DDBJ databases">
        <authorList>
            <person name="Varghese N."/>
        </authorList>
    </citation>
    <scope>NUCLEOTIDE SEQUENCE [LARGE SCALE GENOMIC DNA]</scope>
    <source>
        <strain evidence="11">DSM 20639</strain>
    </source>
</reference>
<feature type="transmembrane region" description="Helical" evidence="6">
    <location>
        <begin position="183"/>
        <end position="203"/>
    </location>
</feature>
<dbReference type="PANTHER" id="PTHR42718:SF39">
    <property type="entry name" value="ACTINORHODIN TRANSPORTER-RELATED"/>
    <property type="match status" value="1"/>
</dbReference>
<keyword evidence="11" id="KW-1185">Reference proteome</keyword>
<feature type="transmembrane region" description="Helical" evidence="6">
    <location>
        <begin position="148"/>
        <end position="171"/>
    </location>
</feature>
<dbReference type="PROSITE" id="PS50850">
    <property type="entry name" value="MFS"/>
    <property type="match status" value="1"/>
</dbReference>
<evidence type="ECO:0000256" key="4">
    <source>
        <dbReference type="ARBA" id="ARBA00023136"/>
    </source>
</evidence>
<keyword evidence="3 6" id="KW-1133">Transmembrane helix</keyword>
<reference evidence="9" key="1">
    <citation type="submission" date="2016-10" db="EMBL/GenBank/DDBJ databases">
        <authorList>
            <person name="de Groot N.N."/>
        </authorList>
    </citation>
    <scope>NUCLEOTIDE SEQUENCE [LARGE SCALE GENOMIC DNA]</scope>
    <source>
        <strain evidence="9">DSM 20639</strain>
    </source>
</reference>
<dbReference type="Proteomes" id="UP001273799">
    <property type="component" value="Unassembled WGS sequence"/>
</dbReference>
<evidence type="ECO:0000256" key="2">
    <source>
        <dbReference type="ARBA" id="ARBA00022692"/>
    </source>
</evidence>
<dbReference type="EMBL" id="JAWNFU010000004">
    <property type="protein sequence ID" value="MDY5153721.1"/>
    <property type="molecule type" value="Genomic_DNA"/>
</dbReference>
<evidence type="ECO:0000256" key="5">
    <source>
        <dbReference type="SAM" id="MobiDB-lite"/>
    </source>
</evidence>
<keyword evidence="2 6" id="KW-0812">Transmembrane</keyword>
<feature type="region of interest" description="Disordered" evidence="5">
    <location>
        <begin position="215"/>
        <end position="237"/>
    </location>
</feature>
<dbReference type="EMBL" id="UYIO01000001">
    <property type="protein sequence ID" value="VDG76571.1"/>
    <property type="molecule type" value="Genomic_DNA"/>
</dbReference>
<feature type="transmembrane region" description="Helical" evidence="6">
    <location>
        <begin position="449"/>
        <end position="466"/>
    </location>
</feature>
<dbReference type="EMBL" id="FNAU01000005">
    <property type="protein sequence ID" value="SDE26582.1"/>
    <property type="molecule type" value="Genomic_DNA"/>
</dbReference>
<keyword evidence="4 6" id="KW-0472">Membrane</keyword>
<feature type="transmembrane region" description="Helical" evidence="6">
    <location>
        <begin position="240"/>
        <end position="261"/>
    </location>
</feature>
<dbReference type="Proteomes" id="UP000269974">
    <property type="component" value="Unassembled WGS sequence"/>
</dbReference>
<evidence type="ECO:0000256" key="1">
    <source>
        <dbReference type="ARBA" id="ARBA00004651"/>
    </source>
</evidence>
<dbReference type="Gene3D" id="1.20.1250.20">
    <property type="entry name" value="MFS general substrate transporter like domains"/>
    <property type="match status" value="1"/>
</dbReference>
<evidence type="ECO:0000313" key="11">
    <source>
        <dbReference type="Proteomes" id="UP000182744"/>
    </source>
</evidence>
<feature type="compositionally biased region" description="Basic residues" evidence="5">
    <location>
        <begin position="224"/>
        <end position="237"/>
    </location>
</feature>
<feature type="transmembrane region" description="Helical" evidence="6">
    <location>
        <begin position="267"/>
        <end position="287"/>
    </location>
</feature>
<feature type="transmembrane region" description="Helical" evidence="6">
    <location>
        <begin position="24"/>
        <end position="42"/>
    </location>
</feature>
<evidence type="ECO:0000256" key="3">
    <source>
        <dbReference type="ARBA" id="ARBA00022989"/>
    </source>
</evidence>
<evidence type="ECO:0000313" key="10">
    <source>
        <dbReference type="EMBL" id="VDG76571.1"/>
    </source>
</evidence>
<feature type="transmembrane region" description="Helical" evidence="6">
    <location>
        <begin position="478"/>
        <end position="502"/>
    </location>
</feature>
<evidence type="ECO:0000313" key="9">
    <source>
        <dbReference type="EMBL" id="SDE26582.1"/>
    </source>
</evidence>
<feature type="domain" description="Major facilitator superfamily (MFS) profile" evidence="7">
    <location>
        <begin position="24"/>
        <end position="507"/>
    </location>
</feature>
<feature type="transmembrane region" description="Helical" evidence="6">
    <location>
        <begin position="116"/>
        <end position="136"/>
    </location>
</feature>
<feature type="transmembrane region" description="Helical" evidence="6">
    <location>
        <begin position="91"/>
        <end position="110"/>
    </location>
</feature>
<reference evidence="10 12" key="3">
    <citation type="submission" date="2018-11" db="EMBL/GenBank/DDBJ databases">
        <authorList>
            <consortium name="Pathogen Informatics"/>
        </authorList>
    </citation>
    <scope>NUCLEOTIDE SEQUENCE [LARGE SCALE GENOMIC DNA]</scope>
    <source>
        <strain evidence="10 12">NCTC10327</strain>
    </source>
</reference>
<dbReference type="GO" id="GO:0005886">
    <property type="term" value="C:plasma membrane"/>
    <property type="evidence" value="ECO:0007669"/>
    <property type="project" value="UniProtKB-SubCell"/>
</dbReference>
<comment type="subcellular location">
    <subcellularLocation>
        <location evidence="1">Cell membrane</location>
        <topology evidence="1">Multi-pass membrane protein</topology>
    </subcellularLocation>
</comment>
<feature type="transmembrane region" description="Helical" evidence="6">
    <location>
        <begin position="402"/>
        <end position="422"/>
    </location>
</feature>
<dbReference type="Pfam" id="PF07690">
    <property type="entry name" value="MFS_1"/>
    <property type="match status" value="2"/>
</dbReference>
<evidence type="ECO:0000313" key="12">
    <source>
        <dbReference type="Proteomes" id="UP000269974"/>
    </source>
</evidence>
<name>A0A1G7BHZ4_9ACTO</name>
<dbReference type="PANTHER" id="PTHR42718">
    <property type="entry name" value="MAJOR FACILITATOR SUPERFAMILY MULTIDRUG TRANSPORTER MFSC"/>
    <property type="match status" value="1"/>
</dbReference>
<feature type="transmembrane region" description="Helical" evidence="6">
    <location>
        <begin position="373"/>
        <end position="396"/>
    </location>
</feature>
<organism evidence="9 11">
    <name type="scientific">Actinobaculum suis</name>
    <dbReference type="NCBI Taxonomy" id="1657"/>
    <lineage>
        <taxon>Bacteria</taxon>
        <taxon>Bacillati</taxon>
        <taxon>Actinomycetota</taxon>
        <taxon>Actinomycetes</taxon>
        <taxon>Actinomycetales</taxon>
        <taxon>Actinomycetaceae</taxon>
        <taxon>Actinobaculum</taxon>
    </lineage>
</organism>
<dbReference type="AlphaFoldDB" id="A0A1G7BHZ4"/>
<feature type="transmembrane region" description="Helical" evidence="6">
    <location>
        <begin position="308"/>
        <end position="333"/>
    </location>
</feature>
<gene>
    <name evidence="10" type="primary">stp_2</name>
    <name evidence="10" type="ORF">NCTC10327_01211</name>
    <name evidence="8" type="ORF">R6G71_06655</name>
    <name evidence="9" type="ORF">SAMN05421878_1056</name>
</gene>
<dbReference type="InterPro" id="IPR020846">
    <property type="entry name" value="MFS_dom"/>
</dbReference>
<evidence type="ECO:0000256" key="6">
    <source>
        <dbReference type="SAM" id="Phobius"/>
    </source>
</evidence>
<feature type="transmembrane region" description="Helical" evidence="6">
    <location>
        <begin position="62"/>
        <end position="79"/>
    </location>
</feature>
<dbReference type="CDD" id="cd17321">
    <property type="entry name" value="MFS_MMR_MDR_like"/>
    <property type="match status" value="1"/>
</dbReference>
<dbReference type="Gene3D" id="1.20.1720.10">
    <property type="entry name" value="Multidrug resistance protein D"/>
    <property type="match status" value="1"/>
</dbReference>
<dbReference type="InterPro" id="IPR005829">
    <property type="entry name" value="Sugar_transporter_CS"/>
</dbReference>
<dbReference type="PROSITE" id="PS00217">
    <property type="entry name" value="SUGAR_TRANSPORT_2"/>
    <property type="match status" value="1"/>
</dbReference>